<gene>
    <name evidence="1" type="ORF">CLV31_10189</name>
</gene>
<dbReference type="PANTHER" id="PTHR36452">
    <property type="entry name" value="CHROMOSOME 12, WHOLE GENOME SHOTGUN SEQUENCE"/>
    <property type="match status" value="1"/>
</dbReference>
<dbReference type="InterPro" id="IPR012808">
    <property type="entry name" value="CHP02453"/>
</dbReference>
<organism evidence="1 2">
    <name type="scientific">Algoriphagus aquaeductus</name>
    <dbReference type="NCBI Taxonomy" id="475299"/>
    <lineage>
        <taxon>Bacteria</taxon>
        <taxon>Pseudomonadati</taxon>
        <taxon>Bacteroidota</taxon>
        <taxon>Cytophagia</taxon>
        <taxon>Cytophagales</taxon>
        <taxon>Cyclobacteriaceae</taxon>
        <taxon>Algoriphagus</taxon>
    </lineage>
</organism>
<dbReference type="OrthoDB" id="9794241at2"/>
<dbReference type="InterPro" id="IPR015996">
    <property type="entry name" value="UCP028451"/>
</dbReference>
<reference evidence="1 2" key="1">
    <citation type="submission" date="2018-06" db="EMBL/GenBank/DDBJ databases">
        <title>Genomic Encyclopedia of Archaeal and Bacterial Type Strains, Phase II (KMG-II): from individual species to whole genera.</title>
        <authorList>
            <person name="Goeker M."/>
        </authorList>
    </citation>
    <scope>NUCLEOTIDE SEQUENCE [LARGE SCALE GENOMIC DNA]</scope>
    <source>
        <strain evidence="1 2">T4</strain>
    </source>
</reference>
<dbReference type="Pfam" id="PF09365">
    <property type="entry name" value="DUF2461"/>
    <property type="match status" value="1"/>
</dbReference>
<protein>
    <submittedName>
        <fullName evidence="1">Uncharacterized protein (TIGR02453 family)</fullName>
    </submittedName>
</protein>
<keyword evidence="2" id="KW-1185">Reference proteome</keyword>
<evidence type="ECO:0000313" key="1">
    <source>
        <dbReference type="EMBL" id="PZV87217.1"/>
    </source>
</evidence>
<sequence length="222" mass="25590">MTMFTSNYLSFFAQLSENNNTDWFNTHKKDFEKDVKKPFEVFISKLILEMNTLTPEITISPSEAIFRINKDIRFSADKSPYKTEMSAVISKKGKKSNPCPGLYLSIGAKEVTIGSGLKMLEKEELIEVRHHIAQHSERLEEIIQEPKFKQAFGEIQGDKIKRIPEEFKEAATHQPLLYHTSFLAMTKLPATEITKPDFLEQILRLYQLTLPFAKFLSEPIQS</sequence>
<comment type="caution">
    <text evidence="1">The sequence shown here is derived from an EMBL/GenBank/DDBJ whole genome shotgun (WGS) entry which is preliminary data.</text>
</comment>
<accession>A0A326S0T9</accession>
<dbReference type="EMBL" id="QKTX01000001">
    <property type="protein sequence ID" value="PZV87217.1"/>
    <property type="molecule type" value="Genomic_DNA"/>
</dbReference>
<evidence type="ECO:0000313" key="2">
    <source>
        <dbReference type="Proteomes" id="UP000248917"/>
    </source>
</evidence>
<dbReference type="AlphaFoldDB" id="A0A326S0T9"/>
<proteinExistence type="predicted"/>
<dbReference type="PANTHER" id="PTHR36452:SF1">
    <property type="entry name" value="DUF2461 DOMAIN-CONTAINING PROTEIN"/>
    <property type="match status" value="1"/>
</dbReference>
<name>A0A326S0T9_9BACT</name>
<dbReference type="NCBIfam" id="TIGR02453">
    <property type="entry name" value="TIGR02453 family protein"/>
    <property type="match status" value="1"/>
</dbReference>
<dbReference type="PIRSF" id="PIRSF028451">
    <property type="entry name" value="UCP028451"/>
    <property type="match status" value="1"/>
</dbReference>
<dbReference type="Proteomes" id="UP000248917">
    <property type="component" value="Unassembled WGS sequence"/>
</dbReference>